<dbReference type="EMBL" id="LR133909">
    <property type="protein sequence ID" value="VDY44919.1"/>
    <property type="molecule type" value="Genomic_DNA"/>
</dbReference>
<feature type="transmembrane region" description="Helical" evidence="1">
    <location>
        <begin position="36"/>
        <end position="54"/>
    </location>
</feature>
<organism evidence="2 3">
    <name type="scientific">Salmonella enterica subsp. enterica serovar Daytona</name>
    <dbReference type="NCBI Taxonomy" id="1962639"/>
    <lineage>
        <taxon>Bacteria</taxon>
        <taxon>Pseudomonadati</taxon>
        <taxon>Pseudomonadota</taxon>
        <taxon>Gammaproteobacteria</taxon>
        <taxon>Enterobacterales</taxon>
        <taxon>Enterobacteriaceae</taxon>
        <taxon>Salmonella</taxon>
    </lineage>
</organism>
<name>A0A447JM72_SALET</name>
<evidence type="ECO:0000313" key="3">
    <source>
        <dbReference type="Proteomes" id="UP000281393"/>
    </source>
</evidence>
<evidence type="ECO:0000256" key="1">
    <source>
        <dbReference type="SAM" id="Phobius"/>
    </source>
</evidence>
<keyword evidence="1" id="KW-0812">Transmembrane</keyword>
<keyword evidence="1" id="KW-1133">Transmembrane helix</keyword>
<gene>
    <name evidence="2" type="primary">ylaC</name>
    <name evidence="2" type="ORF">NCTC7102_04537</name>
</gene>
<evidence type="ECO:0000313" key="2">
    <source>
        <dbReference type="EMBL" id="VDY44919.1"/>
    </source>
</evidence>
<dbReference type="Proteomes" id="UP000281393">
    <property type="component" value="Chromosome"/>
</dbReference>
<accession>A0A447JM72</accession>
<protein>
    <submittedName>
        <fullName evidence="2">Inner membrane protein</fullName>
    </submittedName>
</protein>
<reference evidence="2 3" key="1">
    <citation type="submission" date="2018-12" db="EMBL/GenBank/DDBJ databases">
        <authorList>
            <consortium name="Pathogen Informatics"/>
        </authorList>
    </citation>
    <scope>NUCLEOTIDE SEQUENCE [LARGE SCALE GENOMIC DNA]</scope>
    <source>
        <strain evidence="2 3">NCTC7102</strain>
    </source>
</reference>
<sequence length="176" mass="20624">MTEIQRLLSETIDDLNVREKRDNRPRFSISFIRKHPGLFIAMYAAWFATLAVMLQSETLVGSVWLLVVLFIAFNGFFFFDIAPRYHYNDIDVLDLRVCYNGEWYNTRFVPPTLIETILQSPQVDNEHKVQLQKMVARKGELFLLRYFYAGPRRSQPVIKKCAPSLVRTAFPEPLVF</sequence>
<dbReference type="AlphaFoldDB" id="A0A447JM72"/>
<dbReference type="InterPro" id="IPR019713">
    <property type="entry name" value="Memb_YlaC"/>
</dbReference>
<keyword evidence="1" id="KW-0472">Membrane</keyword>
<proteinExistence type="predicted"/>
<dbReference type="Pfam" id="PF10777">
    <property type="entry name" value="YlaC"/>
    <property type="match status" value="1"/>
</dbReference>
<feature type="transmembrane region" description="Helical" evidence="1">
    <location>
        <begin position="60"/>
        <end position="79"/>
    </location>
</feature>